<protein>
    <submittedName>
        <fullName evidence="2">Serine/threonine phosphatase stp</fullName>
        <ecNumber evidence="2">3.1.3.16</ecNumber>
    </submittedName>
</protein>
<evidence type="ECO:0000313" key="3">
    <source>
        <dbReference type="Proteomes" id="UP000269544"/>
    </source>
</evidence>
<dbReference type="CDD" id="cd00143">
    <property type="entry name" value="PP2Cc"/>
    <property type="match status" value="1"/>
</dbReference>
<gene>
    <name evidence="2" type="primary">stp</name>
    <name evidence="2" type="ORF">NCTC13079_00773</name>
</gene>
<keyword evidence="3" id="KW-1185">Reference proteome</keyword>
<evidence type="ECO:0000313" key="2">
    <source>
        <dbReference type="EMBL" id="VEJ35598.1"/>
    </source>
</evidence>
<dbReference type="Proteomes" id="UP000269544">
    <property type="component" value="Chromosome"/>
</dbReference>
<dbReference type="PANTHER" id="PTHR47992">
    <property type="entry name" value="PROTEIN PHOSPHATASE"/>
    <property type="match status" value="1"/>
</dbReference>
<name>A0A3S4Y752_9FIRM</name>
<dbReference type="OrthoDB" id="9801841at2"/>
<dbReference type="InterPro" id="IPR036457">
    <property type="entry name" value="PPM-type-like_dom_sf"/>
</dbReference>
<feature type="domain" description="PPM-type phosphatase" evidence="1">
    <location>
        <begin position="2"/>
        <end position="232"/>
    </location>
</feature>
<dbReference type="GO" id="GO:0004722">
    <property type="term" value="F:protein serine/threonine phosphatase activity"/>
    <property type="evidence" value="ECO:0007669"/>
    <property type="project" value="UniProtKB-EC"/>
</dbReference>
<dbReference type="AlphaFoldDB" id="A0A3S4Y752"/>
<dbReference type="KEGG" id="piv:NCTC13079_00773"/>
<evidence type="ECO:0000259" key="1">
    <source>
        <dbReference type="PROSITE" id="PS51746"/>
    </source>
</evidence>
<dbReference type="EMBL" id="LR134523">
    <property type="protein sequence ID" value="VEJ35598.1"/>
    <property type="molecule type" value="Genomic_DNA"/>
</dbReference>
<dbReference type="Pfam" id="PF13672">
    <property type="entry name" value="PP2C_2"/>
    <property type="match status" value="1"/>
</dbReference>
<dbReference type="PROSITE" id="PS51746">
    <property type="entry name" value="PPM_2"/>
    <property type="match status" value="1"/>
</dbReference>
<accession>A0A3S4Y752</accession>
<dbReference type="InterPro" id="IPR001932">
    <property type="entry name" value="PPM-type_phosphatase-like_dom"/>
</dbReference>
<dbReference type="EC" id="3.1.3.16" evidence="2"/>
<dbReference type="SUPFAM" id="SSF81606">
    <property type="entry name" value="PP2C-like"/>
    <property type="match status" value="1"/>
</dbReference>
<sequence length="234" mass="26176">MKISAYTDIGGRENNEDSYYIDPRHRFAILADGMGGHAAGETASSIAVSTLRKMLSVPIENEKQLIDLLNRGVQEANREIFRQSEENFKLRGMGTTLSLVYILGKKLYYVNVGDSRIYGYREALFQISKDDSFVNYLLEMGDISEEEARVHPKKNVLTKALGTAKGIDFEIRTLPLDMSYIILCSDGLSDVADIEEIEKTLLADKKDVAKRLVRLALDAGGKDNITVIVFDKSR</sequence>
<dbReference type="SMART" id="SM00332">
    <property type="entry name" value="PP2Cc"/>
    <property type="match status" value="1"/>
</dbReference>
<organism evidence="2 3">
    <name type="scientific">Aedoeadaptatus ivorii</name>
    <dbReference type="NCBI Taxonomy" id="54006"/>
    <lineage>
        <taxon>Bacteria</taxon>
        <taxon>Bacillati</taxon>
        <taxon>Bacillota</taxon>
        <taxon>Tissierellia</taxon>
        <taxon>Tissierellales</taxon>
        <taxon>Peptoniphilaceae</taxon>
        <taxon>Aedoeadaptatus</taxon>
    </lineage>
</organism>
<dbReference type="RefSeq" id="WP_126465376.1">
    <property type="nucleotide sequence ID" value="NZ_LR134523.1"/>
</dbReference>
<dbReference type="NCBIfam" id="NF033484">
    <property type="entry name" value="Stp1_PP2C_phos"/>
    <property type="match status" value="1"/>
</dbReference>
<dbReference type="InterPro" id="IPR015655">
    <property type="entry name" value="PP2C"/>
</dbReference>
<dbReference type="Gene3D" id="3.60.40.10">
    <property type="entry name" value="PPM-type phosphatase domain"/>
    <property type="match status" value="1"/>
</dbReference>
<dbReference type="SMART" id="SM00331">
    <property type="entry name" value="PP2C_SIG"/>
    <property type="match status" value="1"/>
</dbReference>
<proteinExistence type="predicted"/>
<keyword evidence="2" id="KW-0378">Hydrolase</keyword>
<reference evidence="2 3" key="1">
    <citation type="submission" date="2018-12" db="EMBL/GenBank/DDBJ databases">
        <authorList>
            <consortium name="Pathogen Informatics"/>
        </authorList>
    </citation>
    <scope>NUCLEOTIDE SEQUENCE [LARGE SCALE GENOMIC DNA]</scope>
    <source>
        <strain evidence="2 3">NCTC13079</strain>
    </source>
</reference>